<reference evidence="1 2" key="1">
    <citation type="submission" date="2018-03" db="EMBL/GenBank/DDBJ databases">
        <title>Genomic Encyclopedia of Archaeal and Bacterial Type Strains, Phase II (KMG-II): from individual species to whole genera.</title>
        <authorList>
            <person name="Goeker M."/>
        </authorList>
    </citation>
    <scope>NUCLEOTIDE SEQUENCE [LARGE SCALE GENOMIC DNA]</scope>
    <source>
        <strain evidence="1 2">DSM 29328</strain>
    </source>
</reference>
<name>A0A2T0RFU7_9RHOB</name>
<dbReference type="Pfam" id="PF13557">
    <property type="entry name" value="Phenol_MetA_deg"/>
    <property type="match status" value="1"/>
</dbReference>
<evidence type="ECO:0000313" key="2">
    <source>
        <dbReference type="Proteomes" id="UP000239480"/>
    </source>
</evidence>
<accession>A0A2T0RFU7</accession>
<protein>
    <submittedName>
        <fullName evidence="1">Uncharacterized protein</fullName>
    </submittedName>
</protein>
<dbReference type="AlphaFoldDB" id="A0A2T0RFU7"/>
<gene>
    <name evidence="1" type="ORF">CLV78_11533</name>
</gene>
<organism evidence="1 2">
    <name type="scientific">Aliiruegeria haliotis</name>
    <dbReference type="NCBI Taxonomy" id="1280846"/>
    <lineage>
        <taxon>Bacteria</taxon>
        <taxon>Pseudomonadati</taxon>
        <taxon>Pseudomonadota</taxon>
        <taxon>Alphaproteobacteria</taxon>
        <taxon>Rhodobacterales</taxon>
        <taxon>Roseobacteraceae</taxon>
        <taxon>Aliiruegeria</taxon>
    </lineage>
</organism>
<dbReference type="Proteomes" id="UP000239480">
    <property type="component" value="Unassembled WGS sequence"/>
</dbReference>
<dbReference type="EMBL" id="PVTD01000015">
    <property type="protein sequence ID" value="PRY20084.1"/>
    <property type="molecule type" value="Genomic_DNA"/>
</dbReference>
<dbReference type="InterPro" id="IPR025737">
    <property type="entry name" value="FApF"/>
</dbReference>
<comment type="caution">
    <text evidence="1">The sequence shown here is derived from an EMBL/GenBank/DDBJ whole genome shotgun (WGS) entry which is preliminary data.</text>
</comment>
<sequence length="286" mass="30892">MAGVLPPTGTYINNDFVHFSGSAPSVSMGGAILENPSLDVTLYKFNATRVFDASLAGARVGLNLNIPFVWSSMDLNGEIASGFTGGLSDQQNSFSDITIAPIFGWTKGNLHQTLALQFFLPTGAYDTASIDVQGRNIDVLSTGKNRFAFDPTWSLTWFDPMKGMEPTGSLGVTFSAKNEATEYQSAPEAHFEGTVMQHFSNKMAVGVTGNAYRQLDDDSGAGAENMRTVTGADSLQAEVYGIGPIWTWSTMIGNTPMNVKAKYIVESGARRRFESDKAWLTLGFVF</sequence>
<dbReference type="OrthoDB" id="7372889at2"/>
<evidence type="ECO:0000313" key="1">
    <source>
        <dbReference type="EMBL" id="PRY20084.1"/>
    </source>
</evidence>
<keyword evidence="2" id="KW-1185">Reference proteome</keyword>
<proteinExistence type="predicted"/>